<dbReference type="RefSeq" id="WP_184915830.1">
    <property type="nucleotide sequence ID" value="NZ_JACHMO010000001.1"/>
</dbReference>
<evidence type="ECO:0000256" key="1">
    <source>
        <dbReference type="SAM" id="MobiDB-lite"/>
    </source>
</evidence>
<reference evidence="2 3" key="1">
    <citation type="submission" date="2020-08" db="EMBL/GenBank/DDBJ databases">
        <title>Sequencing the genomes of 1000 actinobacteria strains.</title>
        <authorList>
            <person name="Klenk H.-P."/>
        </authorList>
    </citation>
    <scope>NUCLEOTIDE SEQUENCE [LARGE SCALE GENOMIC DNA]</scope>
    <source>
        <strain evidence="2 3">DSM 45486</strain>
    </source>
</reference>
<dbReference type="NCBIfam" id="TIGR04267">
    <property type="entry name" value="mod_HExxH"/>
    <property type="match status" value="1"/>
</dbReference>
<name>A0A7W9HEI8_9PSEU</name>
<comment type="caution">
    <text evidence="2">The sequence shown here is derived from an EMBL/GenBank/DDBJ whole genome shotgun (WGS) entry which is preliminary data.</text>
</comment>
<evidence type="ECO:0000313" key="3">
    <source>
        <dbReference type="Proteomes" id="UP000552097"/>
    </source>
</evidence>
<proteinExistence type="predicted"/>
<dbReference type="Proteomes" id="UP000552097">
    <property type="component" value="Unassembled WGS sequence"/>
</dbReference>
<dbReference type="InterPro" id="IPR026337">
    <property type="entry name" value="AKG_HExxH"/>
</dbReference>
<keyword evidence="3" id="KW-1185">Reference proteome</keyword>
<feature type="region of interest" description="Disordered" evidence="1">
    <location>
        <begin position="1"/>
        <end position="25"/>
    </location>
</feature>
<dbReference type="AlphaFoldDB" id="A0A7W9HEI8"/>
<protein>
    <submittedName>
        <fullName evidence="2">HEXXH motif-containing protein</fullName>
    </submittedName>
</protein>
<evidence type="ECO:0000313" key="2">
    <source>
        <dbReference type="EMBL" id="MBB5800822.1"/>
    </source>
</evidence>
<dbReference type="EMBL" id="JACHMO010000001">
    <property type="protein sequence ID" value="MBB5800822.1"/>
    <property type="molecule type" value="Genomic_DNA"/>
</dbReference>
<gene>
    <name evidence="2" type="ORF">F4560_000590</name>
</gene>
<sequence>MTRGDHEVAGWNSAHGISPPHHGMSLAQLDGLASERTKGDASALLHHIERTRRLLALRLVLHHARHHHTPQSPLPPVEEAWELLIAAERADPKAVADLLARPQVGMWLAHVLRRLRNKVTDTAPVWFHIGQLHLLAAAAGLSAKLRFTMAIPLWNGIGTLPGLGTVRVPDATEWGHGALVADASGLTVKTGSGAAHPVECEPIRILGDEVGSGAPRIHLDDTGPYRGLEIPEHPEPLSESSATRWNKVFADAWTILERNHPHHARELSSGLSVITPRRAAYRFRPYSGSVGEGYGAAIISEPHDASQLAVTLVHEYQHSKLNAISHLAQLTRVDPSATSYAPWRDDPRPVSGLYQGVNAFLAVAEFWARQREHLNGSDAALGHFEFALVRIQVTEALYALRRHPSLTDLGRRFAARLAERLEALAEAAVPAELLSAAETAALDHRAAWRATHLRPEQAHVQECAERWLAGGPAPPPETHFPVVAAPTPPRLDTKAILTRVLLAGRAEFDALQSGPPGHLHKIAEDLTEADFAIVVEDHARAHALYATELAEGSNRPVAWSGFGIAVRELSPGPASRVLLERPHVVHAVRSRIAATGETPDVERLAEWLGRGH</sequence>
<accession>A0A7W9HEI8</accession>
<organism evidence="2 3">
    <name type="scientific">Saccharothrix ecbatanensis</name>
    <dbReference type="NCBI Taxonomy" id="1105145"/>
    <lineage>
        <taxon>Bacteria</taxon>
        <taxon>Bacillati</taxon>
        <taxon>Actinomycetota</taxon>
        <taxon>Actinomycetes</taxon>
        <taxon>Pseudonocardiales</taxon>
        <taxon>Pseudonocardiaceae</taxon>
        <taxon>Saccharothrix</taxon>
    </lineage>
</organism>